<keyword evidence="1" id="KW-0472">Membrane</keyword>
<dbReference type="eggNOG" id="ENOG502TE2E">
    <property type="taxonomic scope" value="Eukaryota"/>
</dbReference>
<sequence length="500" mass="57139">MTLLKELDGVSELYVRPNEATRRVLEHNLSSLFVSNDDESSEVTLLVKRNALADLLGENYVAGERDEHQTMYCEAALRNIDSIVQEAVFHRYTALSEGLKVFLIRKANSNLPMTVSHDMFATLCSSAHVPTQFWDFLLHMGEKEHEVEISPPPVVCRVFGEAGAIETRWHLMGCIRLVEPNRRRGAFLPSAKWSLRQSAFFCCFEPTRGQTNWVLVALADPSVRRSEDIWSKVQDPARLLPFRVIYSWYEYATSNWRPYAVALAQEVDTHESNSLGATPDDTGPVPMMRAGERQALTALDIKLASARLALQSMLSDVTSLAHICEQGLQYMGSKQVNEMQRLGQAFHDSSRDLERNIMRIEQLQARLRNVTNLVSTFLELNSAHILQQLGKQSHIESENMRKLAERSTQDSAKITVLTILTLTYLPLTVVSNFFSTSFVGTTADHIYITNDWWLLLVTSLPLTLLTFYVWWVWSNIKAHEDYPSWWPRWLIKQSMSDHME</sequence>
<organism evidence="2 3">
    <name type="scientific">Cyphellophora europaea (strain CBS 101466)</name>
    <name type="common">Phialophora europaea</name>
    <dbReference type="NCBI Taxonomy" id="1220924"/>
    <lineage>
        <taxon>Eukaryota</taxon>
        <taxon>Fungi</taxon>
        <taxon>Dikarya</taxon>
        <taxon>Ascomycota</taxon>
        <taxon>Pezizomycotina</taxon>
        <taxon>Eurotiomycetes</taxon>
        <taxon>Chaetothyriomycetidae</taxon>
        <taxon>Chaetothyriales</taxon>
        <taxon>Cyphellophoraceae</taxon>
        <taxon>Cyphellophora</taxon>
    </lineage>
</organism>
<gene>
    <name evidence="2" type="ORF">HMPREF1541_05405</name>
</gene>
<dbReference type="STRING" id="1220924.W2RRU2"/>
<proteinExistence type="predicted"/>
<feature type="transmembrane region" description="Helical" evidence="1">
    <location>
        <begin position="452"/>
        <end position="473"/>
    </location>
</feature>
<dbReference type="InParanoid" id="W2RRU2"/>
<evidence type="ECO:0000313" key="2">
    <source>
        <dbReference type="EMBL" id="ETN39182.1"/>
    </source>
</evidence>
<evidence type="ECO:0000256" key="1">
    <source>
        <dbReference type="SAM" id="Phobius"/>
    </source>
</evidence>
<name>W2RRU2_CYPE1</name>
<dbReference type="Proteomes" id="UP000030752">
    <property type="component" value="Unassembled WGS sequence"/>
</dbReference>
<accession>W2RRU2</accession>
<dbReference type="AlphaFoldDB" id="W2RRU2"/>
<dbReference type="EMBL" id="KB822721">
    <property type="protein sequence ID" value="ETN39182.1"/>
    <property type="molecule type" value="Genomic_DNA"/>
</dbReference>
<keyword evidence="1" id="KW-1133">Transmembrane helix</keyword>
<dbReference type="VEuPathDB" id="FungiDB:HMPREF1541_05405"/>
<keyword evidence="3" id="KW-1185">Reference proteome</keyword>
<protein>
    <submittedName>
        <fullName evidence="2">Uncharacterized protein</fullName>
    </submittedName>
</protein>
<feature type="transmembrane region" description="Helical" evidence="1">
    <location>
        <begin position="416"/>
        <end position="440"/>
    </location>
</feature>
<dbReference type="GeneID" id="19972744"/>
<dbReference type="OrthoDB" id="4153890at2759"/>
<keyword evidence="1" id="KW-0812">Transmembrane</keyword>
<dbReference type="RefSeq" id="XP_008717967.1">
    <property type="nucleotide sequence ID" value="XM_008719745.1"/>
</dbReference>
<dbReference type="Gene3D" id="1.20.58.340">
    <property type="entry name" value="Magnesium transport protein CorA, transmembrane region"/>
    <property type="match status" value="1"/>
</dbReference>
<evidence type="ECO:0000313" key="3">
    <source>
        <dbReference type="Proteomes" id="UP000030752"/>
    </source>
</evidence>
<dbReference type="HOGENOM" id="CLU_029947_1_0_1"/>
<reference evidence="2 3" key="1">
    <citation type="submission" date="2013-03" db="EMBL/GenBank/DDBJ databases">
        <title>The Genome Sequence of Phialophora europaea CBS 101466.</title>
        <authorList>
            <consortium name="The Broad Institute Genomics Platform"/>
            <person name="Cuomo C."/>
            <person name="de Hoog S."/>
            <person name="Gorbushina A."/>
            <person name="Walker B."/>
            <person name="Young S.K."/>
            <person name="Zeng Q."/>
            <person name="Gargeya S."/>
            <person name="Fitzgerald M."/>
            <person name="Haas B."/>
            <person name="Abouelleil A."/>
            <person name="Allen A.W."/>
            <person name="Alvarado L."/>
            <person name="Arachchi H.M."/>
            <person name="Berlin A.M."/>
            <person name="Chapman S.B."/>
            <person name="Gainer-Dewar J."/>
            <person name="Goldberg J."/>
            <person name="Griggs A."/>
            <person name="Gujja S."/>
            <person name="Hansen M."/>
            <person name="Howarth C."/>
            <person name="Imamovic A."/>
            <person name="Ireland A."/>
            <person name="Larimer J."/>
            <person name="McCowan C."/>
            <person name="Murphy C."/>
            <person name="Pearson M."/>
            <person name="Poon T.W."/>
            <person name="Priest M."/>
            <person name="Roberts A."/>
            <person name="Saif S."/>
            <person name="Shea T."/>
            <person name="Sisk P."/>
            <person name="Sykes S."/>
            <person name="Wortman J."/>
            <person name="Nusbaum C."/>
            <person name="Birren B."/>
        </authorList>
    </citation>
    <scope>NUCLEOTIDE SEQUENCE [LARGE SCALE GENOMIC DNA]</scope>
    <source>
        <strain evidence="2 3">CBS 101466</strain>
    </source>
</reference>